<dbReference type="InterPro" id="IPR015424">
    <property type="entry name" value="PyrdxlP-dep_Trfase"/>
</dbReference>
<dbReference type="RefSeq" id="WP_106133136.1">
    <property type="nucleotide sequence ID" value="NZ_PVTR01000004.1"/>
</dbReference>
<dbReference type="SUPFAM" id="SSF53383">
    <property type="entry name" value="PLP-dependent transferases"/>
    <property type="match status" value="1"/>
</dbReference>
<sequence>MKIPFLNFEPAHTLIRAEMEKAFLSVYDSHWYIMGKHLQKFEEEYATFNQTKYAIGMSNGLDALYLALKALGIGKGDEVIMPSNTFIATVMATSFTGATPVFVEPDPQTYLIDPSKIEEKISPNTKVIIPVHLYGQICAMDQVMDIARKHGLFVIEDNAQAHGAAYNGKLAGSFGDINATSFYPGKNLGALGDAGACTTDNPEFAESLRVFRNYGSNEKYVHKVEGHNMRLDELQAALLSVKLAKLDAWTEQRRKIAAQYDQVLSGIGDLILPKTADKATHVYHLYVVRTKHRAELQDFLQAKGVGTLIHYPTPPHLQQAYQHLGYKKGDFPIAEDLADTVVSLPIWPGLKESDITYIAACISEFFENV</sequence>
<comment type="similarity">
    <text evidence="2 5">Belongs to the DegT/DnrJ/EryC1 family.</text>
</comment>
<dbReference type="PANTHER" id="PTHR30244:SF36">
    <property type="entry name" value="3-OXO-GLUCOSE-6-PHOSPHATE:GLUTAMATE AMINOTRANSFERASE"/>
    <property type="match status" value="1"/>
</dbReference>
<dbReference type="InterPro" id="IPR015421">
    <property type="entry name" value="PyrdxlP-dep_Trfase_major"/>
</dbReference>
<dbReference type="InterPro" id="IPR000653">
    <property type="entry name" value="DegT/StrS_aminotransferase"/>
</dbReference>
<protein>
    <submittedName>
        <fullName evidence="6">dTDP-4-amino-4,6-dideoxygalactose transaminase</fullName>
    </submittedName>
</protein>
<keyword evidence="7" id="KW-1185">Reference proteome</keyword>
<accession>A0A2T0WNX2</accession>
<evidence type="ECO:0000256" key="5">
    <source>
        <dbReference type="RuleBase" id="RU004508"/>
    </source>
</evidence>
<evidence type="ECO:0000256" key="4">
    <source>
        <dbReference type="PIRSR" id="PIRSR000390-2"/>
    </source>
</evidence>
<dbReference type="AlphaFoldDB" id="A0A2T0WNX2"/>
<evidence type="ECO:0000256" key="3">
    <source>
        <dbReference type="PIRSR" id="PIRSR000390-1"/>
    </source>
</evidence>
<reference evidence="6 7" key="1">
    <citation type="submission" date="2018-03" db="EMBL/GenBank/DDBJ databases">
        <title>Genomic Encyclopedia of Archaeal and Bacterial Type Strains, Phase II (KMG-II): from individual species to whole genera.</title>
        <authorList>
            <person name="Goeker M."/>
        </authorList>
    </citation>
    <scope>NUCLEOTIDE SEQUENCE [LARGE SCALE GENOMIC DNA]</scope>
    <source>
        <strain evidence="6 7">DSM 27929</strain>
    </source>
</reference>
<comment type="caution">
    <text evidence="6">The sequence shown here is derived from an EMBL/GenBank/DDBJ whole genome shotgun (WGS) entry which is preliminary data.</text>
</comment>
<dbReference type="Pfam" id="PF01041">
    <property type="entry name" value="DegT_DnrJ_EryC1"/>
    <property type="match status" value="1"/>
</dbReference>
<dbReference type="InterPro" id="IPR015422">
    <property type="entry name" value="PyrdxlP-dep_Trfase_small"/>
</dbReference>
<dbReference type="GO" id="GO:0000271">
    <property type="term" value="P:polysaccharide biosynthetic process"/>
    <property type="evidence" value="ECO:0007669"/>
    <property type="project" value="TreeGrafter"/>
</dbReference>
<evidence type="ECO:0000313" key="6">
    <source>
        <dbReference type="EMBL" id="PRY88401.1"/>
    </source>
</evidence>
<dbReference type="CDD" id="cd00616">
    <property type="entry name" value="AHBA_syn"/>
    <property type="match status" value="1"/>
</dbReference>
<evidence type="ECO:0000256" key="1">
    <source>
        <dbReference type="ARBA" id="ARBA00022898"/>
    </source>
</evidence>
<dbReference type="GO" id="GO:0030170">
    <property type="term" value="F:pyridoxal phosphate binding"/>
    <property type="evidence" value="ECO:0007669"/>
    <property type="project" value="TreeGrafter"/>
</dbReference>
<dbReference type="OrthoDB" id="9804264at2"/>
<dbReference type="Gene3D" id="3.40.640.10">
    <property type="entry name" value="Type I PLP-dependent aspartate aminotransferase-like (Major domain)"/>
    <property type="match status" value="1"/>
</dbReference>
<proteinExistence type="inferred from homology"/>
<gene>
    <name evidence="6" type="ORF">CLW00_10452</name>
</gene>
<dbReference type="PIRSF" id="PIRSF000390">
    <property type="entry name" value="PLP_StrS"/>
    <property type="match status" value="1"/>
</dbReference>
<dbReference type="PANTHER" id="PTHR30244">
    <property type="entry name" value="TRANSAMINASE"/>
    <property type="match status" value="1"/>
</dbReference>
<name>A0A2T0WNX2_9BACT</name>
<dbReference type="Proteomes" id="UP000238157">
    <property type="component" value="Unassembled WGS sequence"/>
</dbReference>
<keyword evidence="1 4" id="KW-0663">Pyridoxal phosphate</keyword>
<evidence type="ECO:0000256" key="2">
    <source>
        <dbReference type="ARBA" id="ARBA00037999"/>
    </source>
</evidence>
<dbReference type="EMBL" id="PVTR01000004">
    <property type="protein sequence ID" value="PRY88401.1"/>
    <property type="molecule type" value="Genomic_DNA"/>
</dbReference>
<feature type="modified residue" description="N6-(pyridoxal phosphate)lysine" evidence="4">
    <location>
        <position position="186"/>
    </location>
</feature>
<evidence type="ECO:0000313" key="7">
    <source>
        <dbReference type="Proteomes" id="UP000238157"/>
    </source>
</evidence>
<dbReference type="GO" id="GO:0008483">
    <property type="term" value="F:transaminase activity"/>
    <property type="evidence" value="ECO:0007669"/>
    <property type="project" value="TreeGrafter"/>
</dbReference>
<feature type="active site" description="Proton acceptor" evidence="3">
    <location>
        <position position="186"/>
    </location>
</feature>
<dbReference type="Gene3D" id="3.90.1150.10">
    <property type="entry name" value="Aspartate Aminotransferase, domain 1"/>
    <property type="match status" value="1"/>
</dbReference>
<organism evidence="6 7">
    <name type="scientific">Mongoliibacter ruber</name>
    <dbReference type="NCBI Taxonomy" id="1750599"/>
    <lineage>
        <taxon>Bacteria</taxon>
        <taxon>Pseudomonadati</taxon>
        <taxon>Bacteroidota</taxon>
        <taxon>Cytophagia</taxon>
        <taxon>Cytophagales</taxon>
        <taxon>Cyclobacteriaceae</taxon>
        <taxon>Mongoliibacter</taxon>
    </lineage>
</organism>